<evidence type="ECO:0000313" key="3">
    <source>
        <dbReference type="Proteomes" id="UP000594638"/>
    </source>
</evidence>
<dbReference type="Gramene" id="OE9A062263T1">
    <property type="protein sequence ID" value="OE9A062263C1"/>
    <property type="gene ID" value="OE9A062263"/>
</dbReference>
<reference evidence="2 3" key="1">
    <citation type="submission" date="2019-12" db="EMBL/GenBank/DDBJ databases">
        <authorList>
            <person name="Alioto T."/>
            <person name="Alioto T."/>
            <person name="Gomez Garrido J."/>
        </authorList>
    </citation>
    <scope>NUCLEOTIDE SEQUENCE [LARGE SCALE GENOMIC DNA]</scope>
</reference>
<accession>A0A8S0UKN9</accession>
<feature type="compositionally biased region" description="Polar residues" evidence="1">
    <location>
        <begin position="52"/>
        <end position="75"/>
    </location>
</feature>
<organism evidence="2 3">
    <name type="scientific">Olea europaea subsp. europaea</name>
    <dbReference type="NCBI Taxonomy" id="158383"/>
    <lineage>
        <taxon>Eukaryota</taxon>
        <taxon>Viridiplantae</taxon>
        <taxon>Streptophyta</taxon>
        <taxon>Embryophyta</taxon>
        <taxon>Tracheophyta</taxon>
        <taxon>Spermatophyta</taxon>
        <taxon>Magnoliopsida</taxon>
        <taxon>eudicotyledons</taxon>
        <taxon>Gunneridae</taxon>
        <taxon>Pentapetalae</taxon>
        <taxon>asterids</taxon>
        <taxon>lamiids</taxon>
        <taxon>Lamiales</taxon>
        <taxon>Oleaceae</taxon>
        <taxon>Oleeae</taxon>
        <taxon>Olea</taxon>
    </lineage>
</organism>
<name>A0A8S0UKN9_OLEEU</name>
<gene>
    <name evidence="2" type="ORF">OLEA9_A062263</name>
</gene>
<evidence type="ECO:0000256" key="1">
    <source>
        <dbReference type="SAM" id="MobiDB-lite"/>
    </source>
</evidence>
<evidence type="ECO:0000313" key="2">
    <source>
        <dbReference type="EMBL" id="CAA3018949.1"/>
    </source>
</evidence>
<feature type="region of interest" description="Disordered" evidence="1">
    <location>
        <begin position="52"/>
        <end position="111"/>
    </location>
</feature>
<sequence length="111" mass="12455">MICFPQFSSFARRYVCVGEVRYHKGYRSHKGRHEGFTLFSNQEHHQGVLSFSTQGAGRGSTTFTQGWGHSTTRRLPTTPRGEIAAPTTKMFHQGSSHNRKSPSQGSPQKET</sequence>
<keyword evidence="3" id="KW-1185">Reference proteome</keyword>
<dbReference type="AlphaFoldDB" id="A0A8S0UKN9"/>
<comment type="caution">
    <text evidence="2">The sequence shown here is derived from an EMBL/GenBank/DDBJ whole genome shotgun (WGS) entry which is preliminary data.</text>
</comment>
<protein>
    <submittedName>
        <fullName evidence="2">Uncharacterized protein</fullName>
    </submittedName>
</protein>
<dbReference type="Proteomes" id="UP000594638">
    <property type="component" value="Unassembled WGS sequence"/>
</dbReference>
<feature type="compositionally biased region" description="Polar residues" evidence="1">
    <location>
        <begin position="93"/>
        <end position="111"/>
    </location>
</feature>
<proteinExistence type="predicted"/>
<dbReference type="EMBL" id="CACTIH010007977">
    <property type="protein sequence ID" value="CAA3018949.1"/>
    <property type="molecule type" value="Genomic_DNA"/>
</dbReference>